<gene>
    <name evidence="1" type="ORF">Glove_132g135</name>
</gene>
<keyword evidence="2" id="KW-1185">Reference proteome</keyword>
<dbReference type="EMBL" id="PQFF01000123">
    <property type="protein sequence ID" value="RHZ80738.1"/>
    <property type="molecule type" value="Genomic_DNA"/>
</dbReference>
<organism evidence="1 2">
    <name type="scientific">Diversispora epigaea</name>
    <dbReference type="NCBI Taxonomy" id="1348612"/>
    <lineage>
        <taxon>Eukaryota</taxon>
        <taxon>Fungi</taxon>
        <taxon>Fungi incertae sedis</taxon>
        <taxon>Mucoromycota</taxon>
        <taxon>Glomeromycotina</taxon>
        <taxon>Glomeromycetes</taxon>
        <taxon>Diversisporales</taxon>
        <taxon>Diversisporaceae</taxon>
        <taxon>Diversispora</taxon>
    </lineage>
</organism>
<evidence type="ECO:0008006" key="3">
    <source>
        <dbReference type="Google" id="ProtNLM"/>
    </source>
</evidence>
<dbReference type="InterPro" id="IPR050767">
    <property type="entry name" value="Sel1_AlgK"/>
</dbReference>
<dbReference type="Gene3D" id="1.10.510.10">
    <property type="entry name" value="Transferase(Phosphotransferase) domain 1"/>
    <property type="match status" value="1"/>
</dbReference>
<dbReference type="SUPFAM" id="SSF81901">
    <property type="entry name" value="HCP-like"/>
    <property type="match status" value="1"/>
</dbReference>
<proteinExistence type="predicted"/>
<dbReference type="AlphaFoldDB" id="A0A397J224"/>
<name>A0A397J224_9GLOM</name>
<reference evidence="1 2" key="1">
    <citation type="submission" date="2018-08" db="EMBL/GenBank/DDBJ databases">
        <title>Genome and evolution of the arbuscular mycorrhizal fungus Diversispora epigaea (formerly Glomus versiforme) and its bacterial endosymbionts.</title>
        <authorList>
            <person name="Sun X."/>
            <person name="Fei Z."/>
            <person name="Harrison M."/>
        </authorList>
    </citation>
    <scope>NUCLEOTIDE SEQUENCE [LARGE SCALE GENOMIC DNA]</scope>
    <source>
        <strain evidence="1 2">IT104</strain>
    </source>
</reference>
<dbReference type="Gene3D" id="1.25.40.10">
    <property type="entry name" value="Tetratricopeptide repeat domain"/>
    <property type="match status" value="1"/>
</dbReference>
<dbReference type="InterPro" id="IPR011009">
    <property type="entry name" value="Kinase-like_dom_sf"/>
</dbReference>
<comment type="caution">
    <text evidence="1">The sequence shown here is derived from an EMBL/GenBank/DDBJ whole genome shotgun (WGS) entry which is preliminary data.</text>
</comment>
<evidence type="ECO:0000313" key="2">
    <source>
        <dbReference type="Proteomes" id="UP000266861"/>
    </source>
</evidence>
<sequence>MMITGLAPKIAKFNHSHMATGSIEMKFATDSMPWMSFEQMRNSTGSKINPYTFKCEIFSFDMLLWELVFKKIPYEKWDIMKIKEHVLAVEKYSTEKEIAPALLPEKTIDLEDDEIQQIIFLEKGIAAHRRNEYQKAWDCFVAHAALGNTTAKYWKGRYLWEEFVVEKDRKKALGLFKEAADDGIGDAQFYYSFSLVSNPLVKFDRKIFLEYLTKSTHNNNPIVQFNLGEVYSHGKHGIGKDKELGCPQ</sequence>
<dbReference type="SUPFAM" id="SSF56112">
    <property type="entry name" value="Protein kinase-like (PK-like)"/>
    <property type="match status" value="1"/>
</dbReference>
<dbReference type="InterPro" id="IPR011990">
    <property type="entry name" value="TPR-like_helical_dom_sf"/>
</dbReference>
<dbReference type="Proteomes" id="UP000266861">
    <property type="component" value="Unassembled WGS sequence"/>
</dbReference>
<dbReference type="PANTHER" id="PTHR11102">
    <property type="entry name" value="SEL-1-LIKE PROTEIN"/>
    <property type="match status" value="1"/>
</dbReference>
<dbReference type="OrthoDB" id="2397917at2759"/>
<protein>
    <recommendedName>
        <fullName evidence="3">Protein kinase domain-containing protein</fullName>
    </recommendedName>
</protein>
<evidence type="ECO:0000313" key="1">
    <source>
        <dbReference type="EMBL" id="RHZ80738.1"/>
    </source>
</evidence>
<dbReference type="PANTHER" id="PTHR11102:SF160">
    <property type="entry name" value="ERAD-ASSOCIATED E3 UBIQUITIN-PROTEIN LIGASE COMPONENT HRD3"/>
    <property type="match status" value="1"/>
</dbReference>
<accession>A0A397J224</accession>
<dbReference type="STRING" id="1348612.A0A397J224"/>